<feature type="transmembrane region" description="Helical" evidence="2">
    <location>
        <begin position="114"/>
        <end position="133"/>
    </location>
</feature>
<reference evidence="3" key="1">
    <citation type="submission" date="2021-03" db="EMBL/GenBank/DDBJ databases">
        <title>Actinotalea soli sp. nov., isolated from soil.</title>
        <authorList>
            <person name="Ping W."/>
            <person name="Zhang J."/>
        </authorList>
    </citation>
    <scope>NUCLEOTIDE SEQUENCE</scope>
    <source>
        <strain evidence="3">BY-33</strain>
    </source>
</reference>
<feature type="transmembrane region" description="Helical" evidence="2">
    <location>
        <begin position="178"/>
        <end position="195"/>
    </location>
</feature>
<feature type="transmembrane region" description="Helical" evidence="2">
    <location>
        <begin position="153"/>
        <end position="171"/>
    </location>
</feature>
<gene>
    <name evidence="3" type="ORF">J4G33_11360</name>
</gene>
<feature type="transmembrane region" description="Helical" evidence="2">
    <location>
        <begin position="334"/>
        <end position="353"/>
    </location>
</feature>
<accession>A0A939LQZ8</accession>
<dbReference type="EMBL" id="JAGEMK010000005">
    <property type="protein sequence ID" value="MBO1752398.1"/>
    <property type="molecule type" value="Genomic_DNA"/>
</dbReference>
<evidence type="ECO:0000256" key="1">
    <source>
        <dbReference type="SAM" id="MobiDB-lite"/>
    </source>
</evidence>
<organism evidence="3 4">
    <name type="scientific">Actinotalea soli</name>
    <dbReference type="NCBI Taxonomy" id="2819234"/>
    <lineage>
        <taxon>Bacteria</taxon>
        <taxon>Bacillati</taxon>
        <taxon>Actinomycetota</taxon>
        <taxon>Actinomycetes</taxon>
        <taxon>Micrococcales</taxon>
        <taxon>Cellulomonadaceae</taxon>
        <taxon>Actinotalea</taxon>
    </lineage>
</organism>
<keyword evidence="2" id="KW-1133">Transmembrane helix</keyword>
<dbReference type="RefSeq" id="WP_208056083.1">
    <property type="nucleotide sequence ID" value="NZ_JAGEMK010000005.1"/>
</dbReference>
<proteinExistence type="predicted"/>
<keyword evidence="4" id="KW-1185">Reference proteome</keyword>
<feature type="transmembrane region" description="Helical" evidence="2">
    <location>
        <begin position="389"/>
        <end position="412"/>
    </location>
</feature>
<evidence type="ECO:0000313" key="4">
    <source>
        <dbReference type="Proteomes" id="UP000664209"/>
    </source>
</evidence>
<feature type="transmembrane region" description="Helical" evidence="2">
    <location>
        <begin position="450"/>
        <end position="469"/>
    </location>
</feature>
<evidence type="ECO:0000256" key="2">
    <source>
        <dbReference type="SAM" id="Phobius"/>
    </source>
</evidence>
<dbReference type="AlphaFoldDB" id="A0A939LQZ8"/>
<feature type="transmembrane region" description="Helical" evidence="2">
    <location>
        <begin position="263"/>
        <end position="280"/>
    </location>
</feature>
<feature type="transmembrane region" description="Helical" evidence="2">
    <location>
        <begin position="238"/>
        <end position="257"/>
    </location>
</feature>
<feature type="transmembrane region" description="Helical" evidence="2">
    <location>
        <begin position="359"/>
        <end position="377"/>
    </location>
</feature>
<feature type="region of interest" description="Disordered" evidence="1">
    <location>
        <begin position="77"/>
        <end position="101"/>
    </location>
</feature>
<evidence type="ECO:0000313" key="3">
    <source>
        <dbReference type="EMBL" id="MBO1752398.1"/>
    </source>
</evidence>
<dbReference type="Proteomes" id="UP000664209">
    <property type="component" value="Unassembled WGS sequence"/>
</dbReference>
<keyword evidence="2" id="KW-0812">Transmembrane</keyword>
<sequence>MPDARTRLSIVLGDRSYDLAVPVGAPLYEALRAVEIEIADPSVTVVDSTGRHVDLYGTGDTGLLDGAVLHVLRRTAASEPTRGTHGAPTTPAPSGQRGAATPVADRVAARPTTVPWWLGLAGIAAVVLTSTVVLELGPRGGPALGALAAGERWALAALLAATALAVAVTRGRPGSTGAAWPAAVAAVVAAGAGALTVDPQLAGSGRLVVVAGLGAAAIVTAARWGVLSRDRDPGGDVAAALLVVLGVTGGTCAVVLLAGLPGALAAGALLGLVPLGVRALPSMALDVPEDQLVDVSVVARTVSGVREAPPRPRGRVNDRAVRRTVLAAERRRDAGTVLLSVLAVVVAPVLLVTAPRGPLTAWTSAGAVVAVALALALQPRATRGPVARWAPRLAAATLVLQLGALGAVGLALETQVPLVLLALGVLVPLLAVPMGRGWRSVGFSRLADTLEGLSVVLALPLALTGAGAVEVLRQVTSR</sequence>
<feature type="transmembrane region" description="Helical" evidence="2">
    <location>
        <begin position="418"/>
        <end position="438"/>
    </location>
</feature>
<keyword evidence="2" id="KW-0472">Membrane</keyword>
<feature type="transmembrane region" description="Helical" evidence="2">
    <location>
        <begin position="207"/>
        <end position="226"/>
    </location>
</feature>
<comment type="caution">
    <text evidence="3">The sequence shown here is derived from an EMBL/GenBank/DDBJ whole genome shotgun (WGS) entry which is preliminary data.</text>
</comment>
<name>A0A939LQZ8_9CELL</name>
<protein>
    <submittedName>
        <fullName evidence="3">Uncharacterized protein</fullName>
    </submittedName>
</protein>